<dbReference type="RefSeq" id="WP_237443589.1">
    <property type="nucleotide sequence ID" value="NZ_CAKLPX010000001.1"/>
</dbReference>
<name>A0ABN8EIF2_9GAMM</name>
<sequence length="611" mass="68215">MKLATIDLVIIGVFLLITVGVGLWLSKLATRNMQSYFLAGNDIPWYYLGLSNASGMFDVSGTMIAVAWLFVYGIKSAWIPWLWPVWNQIFMMVFLAIWMRRSNVLTGAEWITFRFGDGLGGKISHIATVVFAIVIVIAFMAYFVEGIGKFSTEFLPWDLSVTIAGFTLSNEDSYALIIIALTTLYTLKGGFYSVVGTEVIQFLIMTVACLIVGFIAFFSTSADQIQAAVPLGWDSLWFGWEIGLDWSDKLPAADQRISDDGYEMFGFLFMLMLFKGVFASLAGPVPSYDMQRILGTKSPSEAAKMFGLTPMVLSFPRYFMIAGITVLALVYMDADQLVMSDGRLDFERVLPFAISEYVGPGFKGLLLAGLLAAFMSTFAAFINAGSAYVVNDIYRKYINDAAPDKRYVRLSYYVTGALVLIGIAFGLVGGNIQARTDWIVGLLYGSYVASNVFKWIWWRFNGYGFFFGMASGMLGVALMPGLMSALDLELLAIEQFPILFAFALIGSLLGCLLTAPDDEEVLKNFYKQTRPWGFWGPIHDKVIAEDPSFKKNNDFGRDMFNIFVGIAWQMTLVVIPMFLVIRSYSSLTISIAVFAFCTLLLKKFWWDRLED</sequence>
<dbReference type="InterPro" id="IPR001734">
    <property type="entry name" value="Na/solute_symporter"/>
</dbReference>
<feature type="transmembrane region" description="Helical" evidence="14">
    <location>
        <begin position="306"/>
        <end position="332"/>
    </location>
</feature>
<keyword evidence="9" id="KW-0406">Ion transport</keyword>
<dbReference type="Gene3D" id="1.20.1730.10">
    <property type="entry name" value="Sodium/glucose cotransporter"/>
    <property type="match status" value="1"/>
</dbReference>
<proteinExistence type="inferred from homology"/>
<evidence type="ECO:0000256" key="3">
    <source>
        <dbReference type="ARBA" id="ARBA00022448"/>
    </source>
</evidence>
<feature type="transmembrane region" description="Helical" evidence="14">
    <location>
        <begin position="587"/>
        <end position="605"/>
    </location>
</feature>
<comment type="caution">
    <text evidence="15">The sequence shown here is derived from an EMBL/GenBank/DDBJ whole genome shotgun (WGS) entry which is preliminary data.</text>
</comment>
<evidence type="ECO:0000313" key="16">
    <source>
        <dbReference type="Proteomes" id="UP000838100"/>
    </source>
</evidence>
<comment type="catalytic activity">
    <reaction evidence="12">
        <text>L-proline(in) + Na(+)(in) = L-proline(out) + Na(+)(out)</text>
        <dbReference type="Rhea" id="RHEA:28967"/>
        <dbReference type="ChEBI" id="CHEBI:29101"/>
        <dbReference type="ChEBI" id="CHEBI:60039"/>
    </reaction>
</comment>
<evidence type="ECO:0000256" key="14">
    <source>
        <dbReference type="SAM" id="Phobius"/>
    </source>
</evidence>
<dbReference type="Proteomes" id="UP000838100">
    <property type="component" value="Unassembled WGS sequence"/>
</dbReference>
<keyword evidence="16" id="KW-1185">Reference proteome</keyword>
<feature type="transmembrane region" description="Helical" evidence="14">
    <location>
        <begin position="78"/>
        <end position="98"/>
    </location>
</feature>
<feature type="transmembrane region" description="Helical" evidence="14">
    <location>
        <begin position="202"/>
        <end position="222"/>
    </location>
</feature>
<gene>
    <name evidence="15" type="primary">sglT_2</name>
    <name evidence="15" type="ORF">SIN8267_01025</name>
</gene>
<organism evidence="15 16">
    <name type="scientific">Sinobacterium norvegicum</name>
    <dbReference type="NCBI Taxonomy" id="1641715"/>
    <lineage>
        <taxon>Bacteria</taxon>
        <taxon>Pseudomonadati</taxon>
        <taxon>Pseudomonadota</taxon>
        <taxon>Gammaproteobacteria</taxon>
        <taxon>Cellvibrionales</taxon>
        <taxon>Spongiibacteraceae</taxon>
        <taxon>Sinobacterium</taxon>
    </lineage>
</organism>
<keyword evidence="6" id="KW-0769">Symport</keyword>
<feature type="transmembrane region" description="Helical" evidence="14">
    <location>
        <begin position="560"/>
        <end position="581"/>
    </location>
</feature>
<dbReference type="InterPro" id="IPR050277">
    <property type="entry name" value="Sodium:Solute_Symporter"/>
</dbReference>
<evidence type="ECO:0000256" key="4">
    <source>
        <dbReference type="ARBA" id="ARBA00022475"/>
    </source>
</evidence>
<protein>
    <submittedName>
        <fullName evidence="15">Sodium/glucose cotransporter</fullName>
    </submittedName>
</protein>
<comment type="similarity">
    <text evidence="2 13">Belongs to the sodium:solute symporter (SSF) (TC 2.A.21) family.</text>
</comment>
<dbReference type="PANTHER" id="PTHR48086">
    <property type="entry name" value="SODIUM/PROLINE SYMPORTER-RELATED"/>
    <property type="match status" value="1"/>
</dbReference>
<evidence type="ECO:0000256" key="2">
    <source>
        <dbReference type="ARBA" id="ARBA00006434"/>
    </source>
</evidence>
<feature type="transmembrane region" description="Helical" evidence="14">
    <location>
        <begin position="495"/>
        <end position="515"/>
    </location>
</feature>
<evidence type="ECO:0000313" key="15">
    <source>
        <dbReference type="EMBL" id="CAH0990924.1"/>
    </source>
</evidence>
<feature type="transmembrane region" description="Helical" evidence="14">
    <location>
        <begin position="365"/>
        <end position="390"/>
    </location>
</feature>
<keyword evidence="10 14" id="KW-0472">Membrane</keyword>
<evidence type="ECO:0000256" key="8">
    <source>
        <dbReference type="ARBA" id="ARBA00023053"/>
    </source>
</evidence>
<keyword evidence="5 14" id="KW-0812">Transmembrane</keyword>
<dbReference type="PROSITE" id="PS50283">
    <property type="entry name" value="NA_SOLUT_SYMP_3"/>
    <property type="match status" value="1"/>
</dbReference>
<feature type="transmembrane region" description="Helical" evidence="14">
    <location>
        <begin position="464"/>
        <end position="483"/>
    </location>
</feature>
<dbReference type="CDD" id="cd11477">
    <property type="entry name" value="SLC5sbd_u1"/>
    <property type="match status" value="1"/>
</dbReference>
<evidence type="ECO:0000256" key="12">
    <source>
        <dbReference type="ARBA" id="ARBA00033708"/>
    </source>
</evidence>
<evidence type="ECO:0000256" key="13">
    <source>
        <dbReference type="RuleBase" id="RU362091"/>
    </source>
</evidence>
<feature type="transmembrane region" description="Helical" evidence="14">
    <location>
        <begin position="438"/>
        <end position="457"/>
    </location>
</feature>
<keyword evidence="3" id="KW-0813">Transport</keyword>
<dbReference type="InterPro" id="IPR038377">
    <property type="entry name" value="Na/Glc_symporter_sf"/>
</dbReference>
<evidence type="ECO:0000256" key="10">
    <source>
        <dbReference type="ARBA" id="ARBA00023136"/>
    </source>
</evidence>
<dbReference type="PANTHER" id="PTHR48086:SF3">
    <property type="entry name" value="SODIUM_PROLINE SYMPORTER"/>
    <property type="match status" value="1"/>
</dbReference>
<feature type="transmembrane region" description="Helical" evidence="14">
    <location>
        <begin position="264"/>
        <end position="285"/>
    </location>
</feature>
<feature type="transmembrane region" description="Helical" evidence="14">
    <location>
        <begin position="45"/>
        <end position="72"/>
    </location>
</feature>
<feature type="transmembrane region" description="Helical" evidence="14">
    <location>
        <begin position="174"/>
        <end position="195"/>
    </location>
</feature>
<feature type="transmembrane region" description="Helical" evidence="14">
    <location>
        <begin position="119"/>
        <end position="144"/>
    </location>
</feature>
<evidence type="ECO:0000256" key="6">
    <source>
        <dbReference type="ARBA" id="ARBA00022847"/>
    </source>
</evidence>
<evidence type="ECO:0000256" key="7">
    <source>
        <dbReference type="ARBA" id="ARBA00022989"/>
    </source>
</evidence>
<evidence type="ECO:0000256" key="9">
    <source>
        <dbReference type="ARBA" id="ARBA00023065"/>
    </source>
</evidence>
<dbReference type="Pfam" id="PF00474">
    <property type="entry name" value="SSF"/>
    <property type="match status" value="1"/>
</dbReference>
<accession>A0ABN8EIF2</accession>
<feature type="transmembrane region" description="Helical" evidence="14">
    <location>
        <begin position="410"/>
        <end position="432"/>
    </location>
</feature>
<keyword evidence="4" id="KW-1003">Cell membrane</keyword>
<keyword evidence="8" id="KW-0915">Sodium</keyword>
<evidence type="ECO:0000256" key="1">
    <source>
        <dbReference type="ARBA" id="ARBA00004651"/>
    </source>
</evidence>
<dbReference type="EMBL" id="CAKLPX010000001">
    <property type="protein sequence ID" value="CAH0990924.1"/>
    <property type="molecule type" value="Genomic_DNA"/>
</dbReference>
<feature type="transmembrane region" description="Helical" evidence="14">
    <location>
        <begin position="6"/>
        <end position="25"/>
    </location>
</feature>
<keyword evidence="11" id="KW-0739">Sodium transport</keyword>
<evidence type="ECO:0000256" key="11">
    <source>
        <dbReference type="ARBA" id="ARBA00023201"/>
    </source>
</evidence>
<reference evidence="15" key="1">
    <citation type="submission" date="2021-12" db="EMBL/GenBank/DDBJ databases">
        <authorList>
            <person name="Rodrigo-Torres L."/>
            <person name="Arahal R. D."/>
            <person name="Lucena T."/>
        </authorList>
    </citation>
    <scope>NUCLEOTIDE SEQUENCE</scope>
    <source>
        <strain evidence="15">CECT 8267</strain>
    </source>
</reference>
<keyword evidence="7 14" id="KW-1133">Transmembrane helix</keyword>
<comment type="subcellular location">
    <subcellularLocation>
        <location evidence="1">Cell membrane</location>
        <topology evidence="1">Multi-pass membrane protein</topology>
    </subcellularLocation>
</comment>
<evidence type="ECO:0000256" key="5">
    <source>
        <dbReference type="ARBA" id="ARBA00022692"/>
    </source>
</evidence>